<evidence type="ECO:0000256" key="1">
    <source>
        <dbReference type="SAM" id="SignalP"/>
    </source>
</evidence>
<evidence type="ECO:0000313" key="3">
    <source>
        <dbReference type="Proteomes" id="UP000664795"/>
    </source>
</evidence>
<comment type="caution">
    <text evidence="2">The sequence shown here is derived from an EMBL/GenBank/DDBJ whole genome shotgun (WGS) entry which is preliminary data.</text>
</comment>
<dbReference type="Proteomes" id="UP000664795">
    <property type="component" value="Unassembled WGS sequence"/>
</dbReference>
<name>A0A939G9C8_9BACT</name>
<feature type="signal peptide" evidence="1">
    <location>
        <begin position="1"/>
        <end position="23"/>
    </location>
</feature>
<proteinExistence type="predicted"/>
<sequence>MLTFPLTSTRLLAACFLAIAVTACGGGDKTEKTEEASISATGTLAAVQEMAKQAEEAQKNGPVETIDFRKLKDLLPIEAAKLPRKSASGEKNGAAGMTFSTATARYENADNSQNIDLTVVDAGGTAMLMGMAAWSMIEVDKEDDNGYERTTRMGDNKAYEKYNKTDKSGETAVLVKNRFIVTAKGNGIDPDALKSAIEALDLAKLSDLK</sequence>
<protein>
    <submittedName>
        <fullName evidence="2">Transposase</fullName>
    </submittedName>
</protein>
<dbReference type="AlphaFoldDB" id="A0A939G9C8"/>
<evidence type="ECO:0000313" key="2">
    <source>
        <dbReference type="EMBL" id="MBO0934857.1"/>
    </source>
</evidence>
<dbReference type="EMBL" id="JAFMYU010000040">
    <property type="protein sequence ID" value="MBO0934857.1"/>
    <property type="molecule type" value="Genomic_DNA"/>
</dbReference>
<gene>
    <name evidence="2" type="ORF">J2I48_27850</name>
</gene>
<feature type="chain" id="PRO_5037037153" evidence="1">
    <location>
        <begin position="24"/>
        <end position="209"/>
    </location>
</feature>
<organism evidence="2 3">
    <name type="scientific">Fibrella aquatilis</name>
    <dbReference type="NCBI Taxonomy" id="2817059"/>
    <lineage>
        <taxon>Bacteria</taxon>
        <taxon>Pseudomonadati</taxon>
        <taxon>Bacteroidota</taxon>
        <taxon>Cytophagia</taxon>
        <taxon>Cytophagales</taxon>
        <taxon>Spirosomataceae</taxon>
        <taxon>Fibrella</taxon>
    </lineage>
</organism>
<keyword evidence="3" id="KW-1185">Reference proteome</keyword>
<accession>A0A939G9C8</accession>
<keyword evidence="1" id="KW-0732">Signal</keyword>
<reference evidence="2 3" key="1">
    <citation type="submission" date="2021-03" db="EMBL/GenBank/DDBJ databases">
        <title>Fibrella sp. HMF5036 genome sequencing and assembly.</title>
        <authorList>
            <person name="Kang H."/>
            <person name="Kim H."/>
            <person name="Bae S."/>
            <person name="Joh K."/>
        </authorList>
    </citation>
    <scope>NUCLEOTIDE SEQUENCE [LARGE SCALE GENOMIC DNA]</scope>
    <source>
        <strain evidence="2 3">HMF5036</strain>
    </source>
</reference>
<dbReference type="RefSeq" id="WP_207338822.1">
    <property type="nucleotide sequence ID" value="NZ_JAFMYU010000040.1"/>
</dbReference>